<evidence type="ECO:0000256" key="3">
    <source>
        <dbReference type="PROSITE-ProRule" id="PRU00339"/>
    </source>
</evidence>
<dbReference type="PANTHER" id="PTHR44858:SF18">
    <property type="entry name" value="TETRATRICOPEPTIDE REPEAT (TPR) PROTEIN"/>
    <property type="match status" value="1"/>
</dbReference>
<protein>
    <submittedName>
        <fullName evidence="4">Tetratricopeptide repeat protein</fullName>
    </submittedName>
</protein>
<gene>
    <name evidence="4" type="ORF">G3480_26450</name>
</gene>
<evidence type="ECO:0000256" key="2">
    <source>
        <dbReference type="ARBA" id="ARBA00022803"/>
    </source>
</evidence>
<accession>A0A6P1E5G9</accession>
<dbReference type="InterPro" id="IPR011990">
    <property type="entry name" value="TPR-like_helical_dom_sf"/>
</dbReference>
<dbReference type="InterPro" id="IPR050498">
    <property type="entry name" value="Ycf3"/>
</dbReference>
<name>A0A6P1E5G9_9GAMM</name>
<comment type="caution">
    <text evidence="4">The sequence shown here is derived from an EMBL/GenBank/DDBJ whole genome shotgun (WGS) entry which is preliminary data.</text>
</comment>
<reference evidence="4 5" key="2">
    <citation type="submission" date="2020-02" db="EMBL/GenBank/DDBJ databases">
        <title>Genome sequences of Thiorhodococcus mannitoliphagus and Thiorhodococcus minor, purple sulfur photosynthetic bacteria in the gammaproteobacterial family, Chromatiaceae.</title>
        <authorList>
            <person name="Aviles F.A."/>
            <person name="Meyer T.E."/>
            <person name="Kyndt J.A."/>
        </authorList>
    </citation>
    <scope>NUCLEOTIDE SEQUENCE [LARGE SCALE GENOMIC DNA]</scope>
    <source>
        <strain evidence="4 5">DSM 18266</strain>
    </source>
</reference>
<dbReference type="EMBL" id="JAAIJR010000310">
    <property type="protein sequence ID" value="NEX23762.1"/>
    <property type="molecule type" value="Genomic_DNA"/>
</dbReference>
<dbReference type="PANTHER" id="PTHR44858">
    <property type="entry name" value="TETRATRICOPEPTIDE REPEAT PROTEIN 6"/>
    <property type="match status" value="1"/>
</dbReference>
<evidence type="ECO:0000313" key="4">
    <source>
        <dbReference type="EMBL" id="NEX23762.1"/>
    </source>
</evidence>
<evidence type="ECO:0000256" key="1">
    <source>
        <dbReference type="ARBA" id="ARBA00022737"/>
    </source>
</evidence>
<organism evidence="4 5">
    <name type="scientific">Thiorhodococcus mannitoliphagus</name>
    <dbReference type="NCBI Taxonomy" id="329406"/>
    <lineage>
        <taxon>Bacteria</taxon>
        <taxon>Pseudomonadati</taxon>
        <taxon>Pseudomonadota</taxon>
        <taxon>Gammaproteobacteria</taxon>
        <taxon>Chromatiales</taxon>
        <taxon>Chromatiaceae</taxon>
        <taxon>Thiorhodococcus</taxon>
    </lineage>
</organism>
<reference evidence="5" key="1">
    <citation type="journal article" date="2020" name="Microbiol. Resour. Announc.">
        <title>Draft Genome Sequences of Thiorhodococcus mannitoliphagus and Thiorhodococcus minor, Purple Sulfur Photosynthetic Bacteria in the Gammaproteobacterial Family Chromatiaceae.</title>
        <authorList>
            <person name="Aviles F.A."/>
            <person name="Meyer T.E."/>
            <person name="Kyndt J.A."/>
        </authorList>
    </citation>
    <scope>NUCLEOTIDE SEQUENCE [LARGE SCALE GENOMIC DNA]</scope>
    <source>
        <strain evidence="5">DSM 18266</strain>
    </source>
</reference>
<evidence type="ECO:0000313" key="5">
    <source>
        <dbReference type="Proteomes" id="UP000471640"/>
    </source>
</evidence>
<keyword evidence="2 3" id="KW-0802">TPR repeat</keyword>
<dbReference type="Pfam" id="PF13432">
    <property type="entry name" value="TPR_16"/>
    <property type="match status" value="1"/>
</dbReference>
<dbReference type="Proteomes" id="UP000471640">
    <property type="component" value="Unassembled WGS sequence"/>
</dbReference>
<dbReference type="Pfam" id="PF13174">
    <property type="entry name" value="TPR_6"/>
    <property type="match status" value="1"/>
</dbReference>
<keyword evidence="1" id="KW-0677">Repeat</keyword>
<dbReference type="AlphaFoldDB" id="A0A6P1E5G9"/>
<feature type="repeat" description="TPR" evidence="3">
    <location>
        <begin position="188"/>
        <end position="221"/>
    </location>
</feature>
<dbReference type="SUPFAM" id="SSF48452">
    <property type="entry name" value="TPR-like"/>
    <property type="match status" value="1"/>
</dbReference>
<sequence length="274" mass="30586">MNDAPAITGGPEDLDEAPPEALLAALLAGCGLAFAEGTAKALHEALEHFARAVLLDETRPEAHLGLGFCYANLGDDRRAIRHYDACLERGFGSRDYPHLCYEYDGSDEQTWTVEINLDQVLLWRADCWLSLDRIEPARHDLERLSAPDAPDTRAEIAVLRAKILLAENQPDATQRELSRALGWDPEHPEAHYLRGRVHECHGRFPEAVKAYARAMRLDPEAPEFRVSRARVYLALGEKRKAEADLRAAKALLSQQLPQLARTAEIAALWDQLVV</sequence>
<proteinExistence type="predicted"/>
<dbReference type="PROSITE" id="PS50005">
    <property type="entry name" value="TPR"/>
    <property type="match status" value="1"/>
</dbReference>
<dbReference type="InterPro" id="IPR019734">
    <property type="entry name" value="TPR_rpt"/>
</dbReference>
<dbReference type="Gene3D" id="1.25.40.10">
    <property type="entry name" value="Tetratricopeptide repeat domain"/>
    <property type="match status" value="2"/>
</dbReference>
<keyword evidence="5" id="KW-1185">Reference proteome</keyword>
<dbReference type="RefSeq" id="WP_164657173.1">
    <property type="nucleotide sequence ID" value="NZ_JAAIJR010000310.1"/>
</dbReference>
<dbReference type="SMART" id="SM00028">
    <property type="entry name" value="TPR"/>
    <property type="match status" value="3"/>
</dbReference>